<proteinExistence type="predicted"/>
<evidence type="ECO:0000256" key="4">
    <source>
        <dbReference type="ARBA" id="ARBA00022679"/>
    </source>
</evidence>
<dbReference type="GO" id="GO:0008168">
    <property type="term" value="F:methyltransferase activity"/>
    <property type="evidence" value="ECO:0007669"/>
    <property type="project" value="UniProtKB-KW"/>
</dbReference>
<evidence type="ECO:0000313" key="10">
    <source>
        <dbReference type="EMBL" id="KAH0536337.1"/>
    </source>
</evidence>
<keyword evidence="5" id="KW-0949">S-adenosyl-L-methionine</keyword>
<keyword evidence="4" id="KW-0808">Transferase</keyword>
<keyword evidence="3" id="KW-0489">Methyltransferase</keyword>
<dbReference type="InterPro" id="IPR001737">
    <property type="entry name" value="KsgA/Erm"/>
</dbReference>
<dbReference type="SUPFAM" id="SSF53335">
    <property type="entry name" value="S-adenosyl-L-methionine-dependent methyltransferases"/>
    <property type="match status" value="1"/>
</dbReference>
<comment type="subcellular location">
    <subcellularLocation>
        <location evidence="1">Mitochondrion</location>
    </subcellularLocation>
</comment>
<comment type="function">
    <text evidence="7">Mitochondrial transcription factor that confers selective promoter recognition on the core subunit of the yeast mitochondrial RNA polymerase. Interacts with DNA in a non-specific manner.</text>
</comment>
<evidence type="ECO:0000256" key="3">
    <source>
        <dbReference type="ARBA" id="ARBA00022603"/>
    </source>
</evidence>
<protein>
    <recommendedName>
        <fullName evidence="2">Mitochondrial transcription factor 1</fullName>
    </recommendedName>
</protein>
<evidence type="ECO:0000256" key="1">
    <source>
        <dbReference type="ARBA" id="ARBA00004173"/>
    </source>
</evidence>
<dbReference type="Proteomes" id="UP000698800">
    <property type="component" value="Unassembled WGS sequence"/>
</dbReference>
<evidence type="ECO:0000256" key="8">
    <source>
        <dbReference type="SAM" id="Coils"/>
    </source>
</evidence>
<dbReference type="PANTHER" id="PTHR11727">
    <property type="entry name" value="DIMETHYLADENOSINE TRANSFERASE"/>
    <property type="match status" value="1"/>
</dbReference>
<organism evidence="10 11">
    <name type="scientific">Glutinoglossum americanum</name>
    <dbReference type="NCBI Taxonomy" id="1670608"/>
    <lineage>
        <taxon>Eukaryota</taxon>
        <taxon>Fungi</taxon>
        <taxon>Dikarya</taxon>
        <taxon>Ascomycota</taxon>
        <taxon>Pezizomycotina</taxon>
        <taxon>Geoglossomycetes</taxon>
        <taxon>Geoglossales</taxon>
        <taxon>Geoglossaceae</taxon>
        <taxon>Glutinoglossum</taxon>
    </lineage>
</organism>
<evidence type="ECO:0000256" key="9">
    <source>
        <dbReference type="SAM" id="MobiDB-lite"/>
    </source>
</evidence>
<dbReference type="Gene3D" id="3.40.50.150">
    <property type="entry name" value="Vaccinia Virus protein VP39"/>
    <property type="match status" value="1"/>
</dbReference>
<evidence type="ECO:0000313" key="11">
    <source>
        <dbReference type="Proteomes" id="UP000698800"/>
    </source>
</evidence>
<feature type="coiled-coil region" evidence="8">
    <location>
        <begin position="324"/>
        <end position="351"/>
    </location>
</feature>
<dbReference type="GO" id="GO:0032259">
    <property type="term" value="P:methylation"/>
    <property type="evidence" value="ECO:0007669"/>
    <property type="project" value="UniProtKB-KW"/>
</dbReference>
<comment type="caution">
    <text evidence="10">The sequence shown here is derived from an EMBL/GenBank/DDBJ whole genome shotgun (WGS) entry which is preliminary data.</text>
</comment>
<dbReference type="GO" id="GO:0034246">
    <property type="term" value="F:mitochondrial transcription factor activity"/>
    <property type="evidence" value="ECO:0007669"/>
    <property type="project" value="TreeGrafter"/>
</dbReference>
<dbReference type="GO" id="GO:0003723">
    <property type="term" value="F:RNA binding"/>
    <property type="evidence" value="ECO:0007669"/>
    <property type="project" value="UniProtKB-KW"/>
</dbReference>
<dbReference type="Gene3D" id="1.10.8.100">
    <property type="entry name" value="Ribosomal RNA adenine dimethylase-like, domain 2"/>
    <property type="match status" value="1"/>
</dbReference>
<evidence type="ECO:0000256" key="5">
    <source>
        <dbReference type="ARBA" id="ARBA00022691"/>
    </source>
</evidence>
<keyword evidence="8" id="KW-0175">Coiled coil</keyword>
<reference evidence="10" key="1">
    <citation type="submission" date="2021-03" db="EMBL/GenBank/DDBJ databases">
        <title>Comparative genomics and phylogenomic investigation of the class Geoglossomycetes provide insights into ecological specialization and systematics.</title>
        <authorList>
            <person name="Melie T."/>
            <person name="Pirro S."/>
            <person name="Miller A.N."/>
            <person name="Quandt A."/>
        </authorList>
    </citation>
    <scope>NUCLEOTIDE SEQUENCE</scope>
    <source>
        <strain evidence="10">GBOQ0MN5Z8</strain>
    </source>
</reference>
<sequence length="495" mass="56280">MCKLSEEAKVSGQLAPSLIAYKNCDIIDVNPGNGLWSSTLHGHLKPRTHLLLEPEESYISSLRPLLDKPGSTYRHVPYSGIEWSSYEKIINDGLLPNQEPLEEHDPGYNSTNNTLLFIANLAHHPRRKFGDFKSISQLMIHQLTTAVRTRTIFQRYGLVRMLVWTINAEKNTILPRTVARRGKSTIQAETTCDKIQEVAGAEGGLGRKRRDMALDIASSKRVAMLMEKDGRERATDGATQEGHPKEKQASGETEGGMDLSGRLWWEELKGLEEGYRNKEFTRFVTEECRQWGKTRMLTKDYQRLVHLRTFASSLKKKNTLVDQLLLKEEDREAAEESVMSMEQEQRDEELAKLAESYKEGLSTSSESMQDNFALASDERKALTMDPPLLMWDRRTQEPIIAKPEEFQPQPKQSILRGLNTLAPGAAAYITPLAPSLSDPKRGGRRNLDQLRVRMLTAEMIEEIVVAWENWPFRPSMGELLMKMGIDRATVRERSL</sequence>
<dbReference type="InterPro" id="IPR023165">
    <property type="entry name" value="rRNA_Ade_diMease-like_C"/>
</dbReference>
<evidence type="ECO:0000256" key="2">
    <source>
        <dbReference type="ARBA" id="ARBA00013836"/>
    </source>
</evidence>
<dbReference type="GO" id="GO:0005759">
    <property type="term" value="C:mitochondrial matrix"/>
    <property type="evidence" value="ECO:0007669"/>
    <property type="project" value="TreeGrafter"/>
</dbReference>
<accession>A0A9P8HS00</accession>
<dbReference type="AlphaFoldDB" id="A0A9P8HS00"/>
<feature type="region of interest" description="Disordered" evidence="9">
    <location>
        <begin position="230"/>
        <end position="256"/>
    </location>
</feature>
<dbReference type="OrthoDB" id="16079at2759"/>
<keyword evidence="6" id="KW-0694">RNA-binding</keyword>
<dbReference type="PANTHER" id="PTHR11727:SF17">
    <property type="entry name" value="DIMETHYLADENOSINE TRANSFERASE 1, MITOCHONDRIAL"/>
    <property type="match status" value="1"/>
</dbReference>
<evidence type="ECO:0000256" key="6">
    <source>
        <dbReference type="ARBA" id="ARBA00022884"/>
    </source>
</evidence>
<dbReference type="InterPro" id="IPR029063">
    <property type="entry name" value="SAM-dependent_MTases_sf"/>
</dbReference>
<dbReference type="EMBL" id="JAGHQL010000213">
    <property type="protein sequence ID" value="KAH0536337.1"/>
    <property type="molecule type" value="Genomic_DNA"/>
</dbReference>
<evidence type="ECO:0000256" key="7">
    <source>
        <dbReference type="ARBA" id="ARBA00024915"/>
    </source>
</evidence>
<dbReference type="GO" id="GO:0034245">
    <property type="term" value="C:mitochondrial DNA-directed RNA polymerase complex"/>
    <property type="evidence" value="ECO:0007669"/>
    <property type="project" value="TreeGrafter"/>
</dbReference>
<name>A0A9P8HS00_9PEZI</name>
<keyword evidence="11" id="KW-1185">Reference proteome</keyword>
<gene>
    <name evidence="10" type="ORF">FGG08_006791</name>
</gene>
<dbReference type="GO" id="GO:0006391">
    <property type="term" value="P:transcription initiation at mitochondrial promoter"/>
    <property type="evidence" value="ECO:0007669"/>
    <property type="project" value="TreeGrafter"/>
</dbReference>